<evidence type="ECO:0000313" key="3">
    <source>
        <dbReference type="WBParaSite" id="TMUE_3000011846.1"/>
    </source>
</evidence>
<proteinExistence type="predicted"/>
<dbReference type="AlphaFoldDB" id="A0A5S6QWP4"/>
<keyword evidence="2" id="KW-1185">Reference proteome</keyword>
<sequence length="239" mass="26960">MFAKLLYAKYILTNQVKGAPIWKVFKAHHVVGQIYGTRKAEKWRMNHVPIAAMLTACTFTTAVIETRPQVRGGEPPVRGPDTARETIPSGPRDHSIRPGRPFHPARETIPSGQADHSIRPASGLICVQTARGSKKAQQVPTAGCQKRPVKKQRWDLAEKRVLALWHLKYTKRQLPERTLCLLLAEKMAACLGIQRSAESIRGQLRRQEHKRLVQKFKRKLTGAAANYEIVSCCARFSRQ</sequence>
<organism evidence="2 3">
    <name type="scientific">Trichuris muris</name>
    <name type="common">Mouse whipworm</name>
    <dbReference type="NCBI Taxonomy" id="70415"/>
    <lineage>
        <taxon>Eukaryota</taxon>
        <taxon>Metazoa</taxon>
        <taxon>Ecdysozoa</taxon>
        <taxon>Nematoda</taxon>
        <taxon>Enoplea</taxon>
        <taxon>Dorylaimia</taxon>
        <taxon>Trichinellida</taxon>
        <taxon>Trichuridae</taxon>
        <taxon>Trichuris</taxon>
    </lineage>
</organism>
<accession>A0A5S6QWP4</accession>
<evidence type="ECO:0000256" key="1">
    <source>
        <dbReference type="SAM" id="MobiDB-lite"/>
    </source>
</evidence>
<name>A0A5S6QWP4_TRIMR</name>
<evidence type="ECO:0000313" key="2">
    <source>
        <dbReference type="Proteomes" id="UP000046395"/>
    </source>
</evidence>
<protein>
    <submittedName>
        <fullName evidence="3">Uncharacterized protein</fullName>
    </submittedName>
</protein>
<dbReference type="Proteomes" id="UP000046395">
    <property type="component" value="Unassembled WGS sequence"/>
</dbReference>
<dbReference type="WBParaSite" id="TMUE_3000011846.1">
    <property type="protein sequence ID" value="TMUE_3000011846.1"/>
    <property type="gene ID" value="WBGene00301409"/>
</dbReference>
<feature type="region of interest" description="Disordered" evidence="1">
    <location>
        <begin position="68"/>
        <end position="114"/>
    </location>
</feature>
<reference evidence="3" key="1">
    <citation type="submission" date="2019-12" db="UniProtKB">
        <authorList>
            <consortium name="WormBaseParasite"/>
        </authorList>
    </citation>
    <scope>IDENTIFICATION</scope>
</reference>